<protein>
    <recommendedName>
        <fullName evidence="2">6-phosphogluconate dehydrogenase NADP-binding domain-containing protein</fullName>
    </recommendedName>
</protein>
<dbReference type="InterPro" id="IPR036291">
    <property type="entry name" value="NAD(P)-bd_dom_sf"/>
</dbReference>
<feature type="domain" description="6-phosphogluconate dehydrogenase NADP-binding" evidence="2">
    <location>
        <begin position="78"/>
        <end position="187"/>
    </location>
</feature>
<dbReference type="InterPro" id="IPR006115">
    <property type="entry name" value="6PGDH_NADP-bd"/>
</dbReference>
<dbReference type="Proteomes" id="UP001642360">
    <property type="component" value="Unassembled WGS sequence"/>
</dbReference>
<proteinExistence type="predicted"/>
<evidence type="ECO:0000256" key="1">
    <source>
        <dbReference type="SAM" id="SignalP"/>
    </source>
</evidence>
<keyword evidence="1" id="KW-0732">Signal</keyword>
<reference evidence="3 4" key="1">
    <citation type="submission" date="2024-02" db="EMBL/GenBank/DDBJ databases">
        <authorList>
            <person name="Vignale AGUSTIN F."/>
            <person name="Sosa J E."/>
            <person name="Modenutti C."/>
        </authorList>
    </citation>
    <scope>NUCLEOTIDE SEQUENCE [LARGE SCALE GENOMIC DNA]</scope>
</reference>
<dbReference type="PANTHER" id="PTHR43060">
    <property type="entry name" value="3-HYDROXYISOBUTYRATE DEHYDROGENASE-LIKE 1, MITOCHONDRIAL-RELATED"/>
    <property type="match status" value="1"/>
</dbReference>
<organism evidence="3 4">
    <name type="scientific">Ilex paraguariensis</name>
    <name type="common">yerba mate</name>
    <dbReference type="NCBI Taxonomy" id="185542"/>
    <lineage>
        <taxon>Eukaryota</taxon>
        <taxon>Viridiplantae</taxon>
        <taxon>Streptophyta</taxon>
        <taxon>Embryophyta</taxon>
        <taxon>Tracheophyta</taxon>
        <taxon>Spermatophyta</taxon>
        <taxon>Magnoliopsida</taxon>
        <taxon>eudicotyledons</taxon>
        <taxon>Gunneridae</taxon>
        <taxon>Pentapetalae</taxon>
        <taxon>asterids</taxon>
        <taxon>campanulids</taxon>
        <taxon>Aquifoliales</taxon>
        <taxon>Aquifoliaceae</taxon>
        <taxon>Ilex</taxon>
    </lineage>
</organism>
<gene>
    <name evidence="3" type="ORF">ILEXP_LOCUS35433</name>
</gene>
<dbReference type="PANTHER" id="PTHR43060:SF17">
    <property type="entry name" value="L-THREONATE DEHYDROGENASE"/>
    <property type="match status" value="1"/>
</dbReference>
<feature type="chain" id="PRO_5044747663" description="6-phosphogluconate dehydrogenase NADP-binding domain-containing protein" evidence="1">
    <location>
        <begin position="22"/>
        <end position="197"/>
    </location>
</feature>
<dbReference type="AlphaFoldDB" id="A0ABC8TG28"/>
<accession>A0ABC8TG28</accession>
<dbReference type="EMBL" id="CAUOFW020004558">
    <property type="protein sequence ID" value="CAK9166228.1"/>
    <property type="molecule type" value="Genomic_DNA"/>
</dbReference>
<keyword evidence="4" id="KW-1185">Reference proteome</keyword>
<feature type="signal peptide" evidence="1">
    <location>
        <begin position="1"/>
        <end position="21"/>
    </location>
</feature>
<dbReference type="Pfam" id="PF03446">
    <property type="entry name" value="NAD_binding_2"/>
    <property type="match status" value="1"/>
</dbReference>
<dbReference type="PROSITE" id="PS00895">
    <property type="entry name" value="3_HYDROXYISOBUT_DH"/>
    <property type="match status" value="1"/>
</dbReference>
<dbReference type="SUPFAM" id="SSF51735">
    <property type="entry name" value="NAD(P)-binding Rossmann-fold domains"/>
    <property type="match status" value="1"/>
</dbReference>
<dbReference type="PROSITE" id="PS51257">
    <property type="entry name" value="PROKAR_LIPOPROTEIN"/>
    <property type="match status" value="1"/>
</dbReference>
<name>A0ABC8TG28_9AQUA</name>
<evidence type="ECO:0000313" key="4">
    <source>
        <dbReference type="Proteomes" id="UP001642360"/>
    </source>
</evidence>
<evidence type="ECO:0000313" key="3">
    <source>
        <dbReference type="EMBL" id="CAK9166228.1"/>
    </source>
</evidence>
<dbReference type="GO" id="GO:0016616">
    <property type="term" value="F:oxidoreductase activity, acting on the CH-OH group of donors, NAD or NADP as acceptor"/>
    <property type="evidence" value="ECO:0007669"/>
    <property type="project" value="UniProtKB-ARBA"/>
</dbReference>
<dbReference type="Gene3D" id="3.40.50.720">
    <property type="entry name" value="NAD(P)-binding Rossmann-like Domain"/>
    <property type="match status" value="1"/>
</dbReference>
<sequence>MVLDMAKLLTFPLPLLSVAHQQLIAGCSHGRRDDDDATLLKVWEKVLGVNIVDAANAETYDPEELAKQISAKSDSINRIGFIGLGAMGFGMATHLLRSKFCVRGYDVYEPTLSRFANAGGLRGSSPAEVSKDVNVLIVMVTNEAQAESVLFGDLGAVSALPSGASIILSSTVSPAFVSQLERRLQSRFCSLCFKYPF</sequence>
<dbReference type="InterPro" id="IPR002204">
    <property type="entry name" value="3-OH-isobutyrate_DH-rel_CS"/>
</dbReference>
<evidence type="ECO:0000259" key="2">
    <source>
        <dbReference type="Pfam" id="PF03446"/>
    </source>
</evidence>
<comment type="caution">
    <text evidence="3">The sequence shown here is derived from an EMBL/GenBank/DDBJ whole genome shotgun (WGS) entry which is preliminary data.</text>
</comment>